<dbReference type="Gene3D" id="3.20.20.80">
    <property type="entry name" value="Glycosidases"/>
    <property type="match status" value="1"/>
</dbReference>
<dbReference type="InParanoid" id="A9V337"/>
<keyword evidence="2" id="KW-1185">Reference proteome</keyword>
<reference evidence="1 2" key="1">
    <citation type="journal article" date="2008" name="Nature">
        <title>The genome of the choanoflagellate Monosiga brevicollis and the origin of metazoans.</title>
        <authorList>
            <consortium name="JGI Sequencing"/>
            <person name="King N."/>
            <person name="Westbrook M.J."/>
            <person name="Young S.L."/>
            <person name="Kuo A."/>
            <person name="Abedin M."/>
            <person name="Chapman J."/>
            <person name="Fairclough S."/>
            <person name="Hellsten U."/>
            <person name="Isogai Y."/>
            <person name="Letunic I."/>
            <person name="Marr M."/>
            <person name="Pincus D."/>
            <person name="Putnam N."/>
            <person name="Rokas A."/>
            <person name="Wright K.J."/>
            <person name="Zuzow R."/>
            <person name="Dirks W."/>
            <person name="Good M."/>
            <person name="Goodstein D."/>
            <person name="Lemons D."/>
            <person name="Li W."/>
            <person name="Lyons J.B."/>
            <person name="Morris A."/>
            <person name="Nichols S."/>
            <person name="Richter D.J."/>
            <person name="Salamov A."/>
            <person name="Bork P."/>
            <person name="Lim W.A."/>
            <person name="Manning G."/>
            <person name="Miller W.T."/>
            <person name="McGinnis W."/>
            <person name="Shapiro H."/>
            <person name="Tjian R."/>
            <person name="Grigoriev I.V."/>
            <person name="Rokhsar D."/>
        </authorList>
    </citation>
    <scope>NUCLEOTIDE SEQUENCE [LARGE SCALE GENOMIC DNA]</scope>
    <source>
        <strain evidence="2">MX1 / ATCC 50154</strain>
    </source>
</reference>
<dbReference type="Proteomes" id="UP000001357">
    <property type="component" value="Unassembled WGS sequence"/>
</dbReference>
<protein>
    <recommendedName>
        <fullName evidence="3">Asl1-like glycosyl hydrolase catalytic domain-containing protein</fullName>
    </recommendedName>
</protein>
<sequence>MLAAAMRRYGNRTRDYWEVTNEPNLAMNGDGYIDYYNFAKIVADTVKADPVTRHLALVGPALAFGGALSVPWLENIMNSGIVELFDFITVHFYRPGVPESVNDLDESSHSVAFVRTLIAQHGGQTKPVCDVLSGEWGYSTVDVDETIQASYLVRQWLTMLSAKVQLANWYDWVDDCDDATNKECRFGVVRSNFSPKPAYRAAQSLLHLFGQATLDAPDWPSTGGRALSFDNSSRFVIWNVDTNYSNTFGQPVTIQVPTQHPRACYSVMPLIKSNTTTPLPHVPNLVANQSCADKSGWLTYAVTGEPVAMILDSNLPEPGGKRVVPVK</sequence>
<evidence type="ECO:0008006" key="3">
    <source>
        <dbReference type="Google" id="ProtNLM"/>
    </source>
</evidence>
<evidence type="ECO:0000313" key="2">
    <source>
        <dbReference type="Proteomes" id="UP000001357"/>
    </source>
</evidence>
<dbReference type="PANTHER" id="PTHR12631:SF10">
    <property type="entry name" value="BETA-XYLOSIDASE-LIKE PROTEIN-RELATED"/>
    <property type="match status" value="1"/>
</dbReference>
<dbReference type="RefSeq" id="XP_001747196.1">
    <property type="nucleotide sequence ID" value="XM_001747144.1"/>
</dbReference>
<organism evidence="1 2">
    <name type="scientific">Monosiga brevicollis</name>
    <name type="common">Choanoflagellate</name>
    <dbReference type="NCBI Taxonomy" id="81824"/>
    <lineage>
        <taxon>Eukaryota</taxon>
        <taxon>Choanoflagellata</taxon>
        <taxon>Craspedida</taxon>
        <taxon>Salpingoecidae</taxon>
        <taxon>Monosiga</taxon>
    </lineage>
</organism>
<name>A9V337_MONBE</name>
<dbReference type="EMBL" id="CH991556">
    <property type="protein sequence ID" value="EDQ88120.1"/>
    <property type="molecule type" value="Genomic_DNA"/>
</dbReference>
<accession>A9V337</accession>
<proteinExistence type="predicted"/>
<dbReference type="KEGG" id="mbr:MONBRDRAFT_26697"/>
<gene>
    <name evidence="1" type="ORF">MONBRDRAFT_26697</name>
</gene>
<dbReference type="InterPro" id="IPR017853">
    <property type="entry name" value="GH"/>
</dbReference>
<dbReference type="SUPFAM" id="SSF51445">
    <property type="entry name" value="(Trans)glycosidases"/>
    <property type="match status" value="1"/>
</dbReference>
<dbReference type="PANTHER" id="PTHR12631">
    <property type="entry name" value="ALPHA-L-IDURONIDASE"/>
    <property type="match status" value="1"/>
</dbReference>
<dbReference type="InterPro" id="IPR051923">
    <property type="entry name" value="Glycosyl_Hydrolase_39"/>
</dbReference>
<dbReference type="AlphaFoldDB" id="A9V337"/>
<evidence type="ECO:0000313" key="1">
    <source>
        <dbReference type="EMBL" id="EDQ88120.1"/>
    </source>
</evidence>
<dbReference type="GeneID" id="5892510"/>